<accession>A0ACC1PNF1</accession>
<dbReference type="Proteomes" id="UP001143856">
    <property type="component" value="Unassembled WGS sequence"/>
</dbReference>
<reference evidence="1" key="1">
    <citation type="submission" date="2022-10" db="EMBL/GenBank/DDBJ databases">
        <title>Genome Sequence of Xylaria curta.</title>
        <authorList>
            <person name="Buettner E."/>
        </authorList>
    </citation>
    <scope>NUCLEOTIDE SEQUENCE</scope>
    <source>
        <strain evidence="1">Babe10</strain>
    </source>
</reference>
<sequence>MSIQIFYLSLLRLLVGPTLIPPERQDNPYRQSKHPIFTMQFPIALLAASSMFFSGISAAPTNLTTATLIKSEMLEISPGLTGGSPTSYTNSCFGIIYLLAQWPPNVWLQARCPDKHGNKRYTILNLNHCIVNDNGIMRPRSDGIFGPTCRHNYWKLSDSQTMSVKCDGPNGIVESSLQLGDFIDNDDGQLRCFDHRGCTPHSPGCTDMPPFPW</sequence>
<proteinExistence type="predicted"/>
<name>A0ACC1PNF1_9PEZI</name>
<gene>
    <name evidence="1" type="ORF">NUW58_g1191</name>
</gene>
<dbReference type="EMBL" id="JAPDGR010000122">
    <property type="protein sequence ID" value="KAJ2995738.1"/>
    <property type="molecule type" value="Genomic_DNA"/>
</dbReference>
<protein>
    <submittedName>
        <fullName evidence="1">Uncharacterized protein</fullName>
    </submittedName>
</protein>
<comment type="caution">
    <text evidence="1">The sequence shown here is derived from an EMBL/GenBank/DDBJ whole genome shotgun (WGS) entry which is preliminary data.</text>
</comment>
<organism evidence="1 2">
    <name type="scientific">Xylaria curta</name>
    <dbReference type="NCBI Taxonomy" id="42375"/>
    <lineage>
        <taxon>Eukaryota</taxon>
        <taxon>Fungi</taxon>
        <taxon>Dikarya</taxon>
        <taxon>Ascomycota</taxon>
        <taxon>Pezizomycotina</taxon>
        <taxon>Sordariomycetes</taxon>
        <taxon>Xylariomycetidae</taxon>
        <taxon>Xylariales</taxon>
        <taxon>Xylariaceae</taxon>
        <taxon>Xylaria</taxon>
    </lineage>
</organism>
<evidence type="ECO:0000313" key="1">
    <source>
        <dbReference type="EMBL" id="KAJ2995738.1"/>
    </source>
</evidence>
<evidence type="ECO:0000313" key="2">
    <source>
        <dbReference type="Proteomes" id="UP001143856"/>
    </source>
</evidence>
<keyword evidence="2" id="KW-1185">Reference proteome</keyword>